<dbReference type="Proteomes" id="UP001201812">
    <property type="component" value="Unassembled WGS sequence"/>
</dbReference>
<evidence type="ECO:0000313" key="3">
    <source>
        <dbReference type="Proteomes" id="UP001201812"/>
    </source>
</evidence>
<accession>A0AAD4NC80</accession>
<feature type="region of interest" description="Disordered" evidence="1">
    <location>
        <begin position="515"/>
        <end position="558"/>
    </location>
</feature>
<evidence type="ECO:0000313" key="2">
    <source>
        <dbReference type="EMBL" id="KAI1726279.1"/>
    </source>
</evidence>
<dbReference type="AlphaFoldDB" id="A0AAD4NC80"/>
<keyword evidence="3" id="KW-1185">Reference proteome</keyword>
<name>A0AAD4NC80_9BILA</name>
<protein>
    <submittedName>
        <fullName evidence="2">Uncharacterized protein</fullName>
    </submittedName>
</protein>
<comment type="caution">
    <text evidence="2">The sequence shown here is derived from an EMBL/GenBank/DDBJ whole genome shotgun (WGS) entry which is preliminary data.</text>
</comment>
<organism evidence="2 3">
    <name type="scientific">Ditylenchus destructor</name>
    <dbReference type="NCBI Taxonomy" id="166010"/>
    <lineage>
        <taxon>Eukaryota</taxon>
        <taxon>Metazoa</taxon>
        <taxon>Ecdysozoa</taxon>
        <taxon>Nematoda</taxon>
        <taxon>Chromadorea</taxon>
        <taxon>Rhabditida</taxon>
        <taxon>Tylenchina</taxon>
        <taxon>Tylenchomorpha</taxon>
        <taxon>Sphaerularioidea</taxon>
        <taxon>Anguinidae</taxon>
        <taxon>Anguininae</taxon>
        <taxon>Ditylenchus</taxon>
    </lineage>
</organism>
<feature type="region of interest" description="Disordered" evidence="1">
    <location>
        <begin position="274"/>
        <end position="296"/>
    </location>
</feature>
<sequence>MPAGRKKLGLFGNAKYSKPVFRHVTESVLEGVKKDIESLIRPPSKGNKHMRSGKSEDTIIKQATEHRTTKRVREIAFPHEDQQQNCYEFSRSTVSFSIPEVRRTNADPTLHKMPEKHSKNDGNREQSEHFAPQDIALQPSPADIHMLDRTTASDFGIQLPPTQPNKEQKCNDVNSQKKSLRFPPDPPLHKIVRNMLGAFPHLTLKNNEAMEYTDVAFNMVKNALKSQANTSFLKAQNDHDKTVVIPNPEFDKTAFQSMCNETMLFDLDKQTEADDDAWSTDSKKTNESPIDFDLNMPELSEPENIHRAFDELDQMYGGSSANSSLKIDDSFNFRFGKTFADHSQLEVTWKSPLKRGFEGSTSEFMSPMGNSPVREPESSLKKWDGSEHEIENRGKYVQNDNDMLTPNIGRNQMESALKRKRHDSNIGSTTPKLIKSMTTHSTSIRHKGKLTKVSLPNNRKRSAEPRPHPTHCLNKRYWDEVRAGRIPASIGNTSEGKEAQTTALSCTQSASYISHNSKARRSSEGGLPQISTENFTIRGDFGPRPSILPQTKLNPRPEALPSRISMISPRFPPPLHLNLPFPPAPFLLPPPTRTGLDQPALPPPPAFIQQWLQSRVQPPANPIPNGIHVVSTTGQSCSTDKFMSIEETTNRFLQIVANTQNCRPNATPSTSTLPDIPRLTSVRQNNQTPSDEYVDLIVDSMLLDRHQKYDIKTNSPQVPNADSTRESRLCIVPVPIPIFVPFPLTADFIRRHYSAKCANSLLRC</sequence>
<reference evidence="2" key="1">
    <citation type="submission" date="2022-01" db="EMBL/GenBank/DDBJ databases">
        <title>Genome Sequence Resource for Two Populations of Ditylenchus destructor, the Migratory Endoparasitic Phytonematode.</title>
        <authorList>
            <person name="Zhang H."/>
            <person name="Lin R."/>
            <person name="Xie B."/>
        </authorList>
    </citation>
    <scope>NUCLEOTIDE SEQUENCE</scope>
    <source>
        <strain evidence="2">BazhouSP</strain>
    </source>
</reference>
<proteinExistence type="predicted"/>
<gene>
    <name evidence="2" type="ORF">DdX_02991</name>
</gene>
<dbReference type="EMBL" id="JAKKPZ010000002">
    <property type="protein sequence ID" value="KAI1726279.1"/>
    <property type="molecule type" value="Genomic_DNA"/>
</dbReference>
<feature type="region of interest" description="Disordered" evidence="1">
    <location>
        <begin position="107"/>
        <end position="128"/>
    </location>
</feature>
<feature type="region of interest" description="Disordered" evidence="1">
    <location>
        <begin position="360"/>
        <end position="382"/>
    </location>
</feature>
<evidence type="ECO:0000256" key="1">
    <source>
        <dbReference type="SAM" id="MobiDB-lite"/>
    </source>
</evidence>